<dbReference type="OrthoDB" id="10419413at2759"/>
<accession>A0A2H3CEV8</accession>
<evidence type="ECO:0000313" key="3">
    <source>
        <dbReference type="Proteomes" id="UP000217790"/>
    </source>
</evidence>
<feature type="region of interest" description="Disordered" evidence="1">
    <location>
        <begin position="597"/>
        <end position="620"/>
    </location>
</feature>
<feature type="region of interest" description="Disordered" evidence="1">
    <location>
        <begin position="538"/>
        <end position="558"/>
    </location>
</feature>
<dbReference type="InParanoid" id="A0A2H3CEV8"/>
<gene>
    <name evidence="2" type="ORF">ARMGADRAFT_1091092</name>
</gene>
<feature type="compositionally biased region" description="Low complexity" evidence="1">
    <location>
        <begin position="17"/>
        <end position="33"/>
    </location>
</feature>
<feature type="region of interest" description="Disordered" evidence="1">
    <location>
        <begin position="777"/>
        <end position="800"/>
    </location>
</feature>
<feature type="region of interest" description="Disordered" evidence="1">
    <location>
        <begin position="1010"/>
        <end position="1063"/>
    </location>
</feature>
<feature type="region of interest" description="Disordered" evidence="1">
    <location>
        <begin position="219"/>
        <end position="246"/>
    </location>
</feature>
<proteinExistence type="predicted"/>
<organism evidence="2 3">
    <name type="scientific">Armillaria gallica</name>
    <name type="common">Bulbous honey fungus</name>
    <name type="synonym">Armillaria bulbosa</name>
    <dbReference type="NCBI Taxonomy" id="47427"/>
    <lineage>
        <taxon>Eukaryota</taxon>
        <taxon>Fungi</taxon>
        <taxon>Dikarya</taxon>
        <taxon>Basidiomycota</taxon>
        <taxon>Agaricomycotina</taxon>
        <taxon>Agaricomycetes</taxon>
        <taxon>Agaricomycetidae</taxon>
        <taxon>Agaricales</taxon>
        <taxon>Marasmiineae</taxon>
        <taxon>Physalacriaceae</taxon>
        <taxon>Armillaria</taxon>
    </lineage>
</organism>
<feature type="region of interest" description="Disordered" evidence="1">
    <location>
        <begin position="1"/>
        <end position="35"/>
    </location>
</feature>
<name>A0A2H3CEV8_ARMGA</name>
<dbReference type="Proteomes" id="UP000217790">
    <property type="component" value="Unassembled WGS sequence"/>
</dbReference>
<dbReference type="EMBL" id="KZ293727">
    <property type="protein sequence ID" value="PBK81601.1"/>
    <property type="molecule type" value="Genomic_DNA"/>
</dbReference>
<evidence type="ECO:0000313" key="2">
    <source>
        <dbReference type="EMBL" id="PBK81601.1"/>
    </source>
</evidence>
<keyword evidence="3" id="KW-1185">Reference proteome</keyword>
<feature type="compositionally biased region" description="Polar residues" evidence="1">
    <location>
        <begin position="944"/>
        <end position="976"/>
    </location>
</feature>
<protein>
    <submittedName>
        <fullName evidence="2">Uncharacterized protein</fullName>
    </submittedName>
</protein>
<feature type="compositionally biased region" description="Acidic residues" evidence="1">
    <location>
        <begin position="778"/>
        <end position="800"/>
    </location>
</feature>
<sequence>MKRSADQDPDSEIAWREATSTGAAEAAAGSSSSQLAKAPFIPMIVTIDDMDIDPPSNHRVVDDCSMSGESVTEEQDELDSQHSTDLTLTPAAIDVNGGAWEQTQEQSVVVNSGTTLKGLASRTSSNNAMRPSLSRTVDTDLSTAQDGSAENSLTNTADYARDNGVTIDDAIGYRLATLVASGTGALPPPGHETTEMLESEINVGRGSEMRSIDGSKCAAGGELDGEEDDRIQGNTGDSTVVADDPTGKQCITPLDKLMGGVSAMSPSGSMDIAATLQRNRMADTESEIIERSGGKTYASGSEWAGFPELGHGRVAGESSYQISASLMPDAAHDAREQLYKNRPSQILHALQRDDADIAPSEADVDNDEEITDGDILKELHGPRSERVVSKTSVSVRSDDANSAPSEVDINNGYKIDVDNGYEIADEDLSEAAGDDEPCMLSEKSMSRMSVAMRSDADSAPSEIDIDNSYEIADEDLSEVTGDDEPGMLSEKSMSRMLVSMRSDDADSAPSEIDIENGYELDMDNGYEIDVDNGYEIADDDISDVTGDGDLRTPSEKSMSQMSMSMRSDDADSAPSEINIDNGYEINMDSSYEIADEDLSEVTSDDEPDSAPSEIDIDNGYEINMDNGYEIVDDDLSDVTGDGGLRTSSERSIRGISVSSQPHFIRDDAMLMLAIPGLSIQNLPFSHIPPTSIPLSVGDAAPDQYPALNEMHPYIPSRQVDTMELITYPVDLSTRWQVNDDNLTMPPASALFSHHGVSFLSHLGSVSYGSSSHCSSGCEFDEDEGSEIDEDDGLGVNDEAGDSEMSEYSRFLEGLSDGSRINFSPRALSILHEVDDEDFTGAYADREESPYTSFEELDNEGSEIDMSNCTEVDEVSSKQFLDLNDYTDFLMERHSIPSYASAVLPHDIYGESGSKVGDKSGSEIDDKSGSEIFELCDDGLFARHTNPSESNSGHPSSPTSDSHQVPSMHRQPSSRPQKTYHANRDCFYHSTYAGTPQEDVEDFASAINAVSSDEDTDSDQEHRTAWAATDSSSSVEDGGVPARGSNHGRNTNPPPNNGPRMRDPCGNILKSEFRVYVATLDVSIASEGRIRTYEHTMDPLHGPQPEQCLVLDTSDQNIATPWNMHFKELLLDGFLESGGSSLPNVTIETLVKVMNTHFKYIRSKYSRQEALAPEELAFDLQERSGKQAADNRRRRLLRCRLHGLRLYQFDDTVKRQLPYWTQRRSLHAMSDDELDTSSGHYIIKNPAWRSTDHRVIIHFHVPDSLYLSKRFHWDAMQSRKHGQLLRVHEDWDQVDVDSCPPTGLPSNMYDEAWLEE</sequence>
<reference evidence="3" key="1">
    <citation type="journal article" date="2017" name="Nat. Ecol. Evol.">
        <title>Genome expansion and lineage-specific genetic innovations in the forest pathogenic fungi Armillaria.</title>
        <authorList>
            <person name="Sipos G."/>
            <person name="Prasanna A.N."/>
            <person name="Walter M.C."/>
            <person name="O'Connor E."/>
            <person name="Balint B."/>
            <person name="Krizsan K."/>
            <person name="Kiss B."/>
            <person name="Hess J."/>
            <person name="Varga T."/>
            <person name="Slot J."/>
            <person name="Riley R."/>
            <person name="Boka B."/>
            <person name="Rigling D."/>
            <person name="Barry K."/>
            <person name="Lee J."/>
            <person name="Mihaltcheva S."/>
            <person name="LaButti K."/>
            <person name="Lipzen A."/>
            <person name="Waldron R."/>
            <person name="Moloney N.M."/>
            <person name="Sperisen C."/>
            <person name="Kredics L."/>
            <person name="Vagvoelgyi C."/>
            <person name="Patrignani A."/>
            <person name="Fitzpatrick D."/>
            <person name="Nagy I."/>
            <person name="Doyle S."/>
            <person name="Anderson J.B."/>
            <person name="Grigoriev I.V."/>
            <person name="Gueldener U."/>
            <person name="Muensterkoetter M."/>
            <person name="Nagy L.G."/>
        </authorList>
    </citation>
    <scope>NUCLEOTIDE SEQUENCE [LARGE SCALE GENOMIC DNA]</scope>
    <source>
        <strain evidence="3">Ar21-2</strain>
    </source>
</reference>
<feature type="region of interest" description="Disordered" evidence="1">
    <location>
        <begin position="120"/>
        <end position="154"/>
    </location>
</feature>
<dbReference type="STRING" id="47427.A0A2H3CEV8"/>
<feature type="compositionally biased region" description="Acidic residues" evidence="1">
    <location>
        <begin position="597"/>
        <end position="618"/>
    </location>
</feature>
<evidence type="ECO:0000256" key="1">
    <source>
        <dbReference type="SAM" id="MobiDB-lite"/>
    </source>
</evidence>
<feature type="region of interest" description="Disordered" evidence="1">
    <location>
        <begin position="940"/>
        <end position="979"/>
    </location>
</feature>
<feature type="region of interest" description="Disordered" evidence="1">
    <location>
        <begin position="63"/>
        <end position="83"/>
    </location>
</feature>